<dbReference type="GeneID" id="6995875"/>
<dbReference type="OrthoDB" id="338543at2759"/>
<dbReference type="VEuPathDB" id="CryptoDB:CMU_009420"/>
<proteinExistence type="predicted"/>
<evidence type="ECO:0000313" key="1">
    <source>
        <dbReference type="EMBL" id="EEA06450.1"/>
    </source>
</evidence>
<dbReference type="SUPFAM" id="SSF48439">
    <property type="entry name" value="Protein prenylyltransferase"/>
    <property type="match status" value="1"/>
</dbReference>
<name>B6AE09_CRYMR</name>
<dbReference type="EMBL" id="DS989729">
    <property type="protein sequence ID" value="EEA06450.1"/>
    <property type="molecule type" value="Genomic_DNA"/>
</dbReference>
<keyword evidence="2" id="KW-1185">Reference proteome</keyword>
<dbReference type="Proteomes" id="UP000001460">
    <property type="component" value="Unassembled WGS sequence"/>
</dbReference>
<dbReference type="OMA" id="NEYIFLH"/>
<gene>
    <name evidence="1" type="ORF">CMU_009420</name>
</gene>
<reference evidence="1" key="1">
    <citation type="submission" date="2008-06" db="EMBL/GenBank/DDBJ databases">
        <authorList>
            <person name="Lorenzi H."/>
            <person name="Inman J."/>
            <person name="Miller J."/>
            <person name="Schobel S."/>
            <person name="Amedeo P."/>
            <person name="Caler E.V."/>
            <person name="da Silva J."/>
        </authorList>
    </citation>
    <scope>NUCLEOTIDE SEQUENCE [LARGE SCALE GENOMIC DNA]</scope>
    <source>
        <strain evidence="1">RN66</strain>
    </source>
</reference>
<evidence type="ECO:0000313" key="2">
    <source>
        <dbReference type="Proteomes" id="UP000001460"/>
    </source>
</evidence>
<accession>B6AE09</accession>
<protein>
    <submittedName>
        <fullName evidence="1">Uncharacterized protein</fullName>
    </submittedName>
</protein>
<sequence>MKSNYPEKSLVLLDYLSEIIRSNNEYIFLHRIDFIDTITIGANNLDNITYIETEKCLVICNQFRNSIITEILEYINDHKARNITIQEYCVKLLHSNYNEKNITRSILYPDIIISEVKFGCIFWDLISLLILLDSSNPTIWCNRYCQTRYLINLEPDMSSKIKQFFEYEVVLVRVALDKAPKSSEIWDYLEYLTKNMLSIIINMNELTSYAVSNGIIIVEWIKNFHSNFLQCQLDNNPHHYYAWGFTRWLIFDLYPDIFENYSFELDNINELFDKWVISLLLRNPFYYGGYHVLLKLMEMKLKKYVALPISVEYIMNIVFTDNIRQILEQIAWLLSGTNHNESLSTIITFRQGLFNIVLDIIYIYANYEFGILLFFSEVDWVNKNLIPNISHSEKSLQQIKLYLICSITEICDIYGSEVTNRSHREIKLNVYLLDYLNKKIPEIVNVRDVSTDYILGLYNPGIF</sequence>
<organism evidence="1 2">
    <name type="scientific">Cryptosporidium muris (strain RN66)</name>
    <dbReference type="NCBI Taxonomy" id="441375"/>
    <lineage>
        <taxon>Eukaryota</taxon>
        <taxon>Sar</taxon>
        <taxon>Alveolata</taxon>
        <taxon>Apicomplexa</taxon>
        <taxon>Conoidasida</taxon>
        <taxon>Coccidia</taxon>
        <taxon>Eucoccidiorida</taxon>
        <taxon>Eimeriorina</taxon>
        <taxon>Cryptosporidiidae</taxon>
        <taxon>Cryptosporidium</taxon>
    </lineage>
</organism>
<dbReference type="RefSeq" id="XP_002140799.1">
    <property type="nucleotide sequence ID" value="XM_002140763.1"/>
</dbReference>
<dbReference type="AlphaFoldDB" id="B6AE09"/>